<dbReference type="InterPro" id="IPR029052">
    <property type="entry name" value="Metallo-depent_PP-like"/>
</dbReference>
<accession>A0A6J5RSH8</accession>
<evidence type="ECO:0000313" key="1">
    <source>
        <dbReference type="EMBL" id="CAB4197146.1"/>
    </source>
</evidence>
<dbReference type="EMBL" id="LR797253">
    <property type="protein sequence ID" value="CAB4197146.1"/>
    <property type="molecule type" value="Genomic_DNA"/>
</dbReference>
<gene>
    <name evidence="1" type="ORF">UFOVP1304_20</name>
</gene>
<proteinExistence type="predicted"/>
<protein>
    <recommendedName>
        <fullName evidence="2">MPP_superfamily domain containing protein</fullName>
    </recommendedName>
</protein>
<reference evidence="1" key="1">
    <citation type="submission" date="2020-05" db="EMBL/GenBank/DDBJ databases">
        <authorList>
            <person name="Chiriac C."/>
            <person name="Salcher M."/>
            <person name="Ghai R."/>
            <person name="Kavagutti S V."/>
        </authorList>
    </citation>
    <scope>NUCLEOTIDE SEQUENCE</scope>
</reference>
<sequence length="325" mass="36330">MPRFSDDQFVATWKKLGSASAVANAFDQSVRSVQQRRRVIEQKHKILLPATKAVGYNSRGGEAQTRIMRERMDVNDLKIKDGVILVGSDAHYTPGIVPRAHVALCALAKSMGSKLTALILNGDILDGGQISRYPRGSWGSLPNVKEELDVVQERLEELEKSVAKGVRLMRTYGNHCARFESRLAMQVPEYEGVFGFTLREHLPRWVDSLRIDINDDVVVIHDWHSGLHSGWNDVVKGGCSVITGHTHELGFKAHKGFKDKIHFGVKTGMLAQDDQPQFDYRKGKPGLNWRSGFAVLTFVDGFLIQPEFCAVESWGAAFFRGERIA</sequence>
<dbReference type="SUPFAM" id="SSF56300">
    <property type="entry name" value="Metallo-dependent phosphatases"/>
    <property type="match status" value="1"/>
</dbReference>
<name>A0A6J5RSH8_9CAUD</name>
<evidence type="ECO:0008006" key="2">
    <source>
        <dbReference type="Google" id="ProtNLM"/>
    </source>
</evidence>
<organism evidence="1">
    <name type="scientific">uncultured Caudovirales phage</name>
    <dbReference type="NCBI Taxonomy" id="2100421"/>
    <lineage>
        <taxon>Viruses</taxon>
        <taxon>Duplodnaviria</taxon>
        <taxon>Heunggongvirae</taxon>
        <taxon>Uroviricota</taxon>
        <taxon>Caudoviricetes</taxon>
        <taxon>Peduoviridae</taxon>
        <taxon>Maltschvirus</taxon>
        <taxon>Maltschvirus maltsch</taxon>
    </lineage>
</organism>